<dbReference type="AlphaFoldDB" id="E9I807"/>
<dbReference type="EMBL" id="GL737670">
    <property type="protein sequence ID" value="EFX59872.1"/>
    <property type="molecule type" value="Genomic_DNA"/>
</dbReference>
<sequence>MHLNPDDNSLVKLTPVSPHDPCSTKRAYQMLHSCSDKLAHTKPVDKIMAAGRNQDKHGDPEQNLHASVLKIGKCRAGRVLLQVYTTTDSVVQHVCTAEQYTEAAKCN</sequence>
<feature type="region of interest" description="Disordered" evidence="1">
    <location>
        <begin position="1"/>
        <end position="20"/>
    </location>
</feature>
<dbReference type="Proteomes" id="UP000000305">
    <property type="component" value="Unassembled WGS sequence"/>
</dbReference>
<dbReference type="HOGENOM" id="CLU_2212536_0_0_1"/>
<accession>E9I807</accession>
<organism evidence="2 3">
    <name type="scientific">Daphnia pulex</name>
    <name type="common">Water flea</name>
    <dbReference type="NCBI Taxonomy" id="6669"/>
    <lineage>
        <taxon>Eukaryota</taxon>
        <taxon>Metazoa</taxon>
        <taxon>Ecdysozoa</taxon>
        <taxon>Arthropoda</taxon>
        <taxon>Crustacea</taxon>
        <taxon>Branchiopoda</taxon>
        <taxon>Diplostraca</taxon>
        <taxon>Cladocera</taxon>
        <taxon>Anomopoda</taxon>
        <taxon>Daphniidae</taxon>
        <taxon>Daphnia</taxon>
    </lineage>
</organism>
<dbReference type="InParanoid" id="E9I807"/>
<dbReference type="KEGG" id="dpx:DAPPUDRAFT_346702"/>
<keyword evidence="3" id="KW-1185">Reference proteome</keyword>
<evidence type="ECO:0000313" key="2">
    <source>
        <dbReference type="EMBL" id="EFX59872.1"/>
    </source>
</evidence>
<reference evidence="2 3" key="1">
    <citation type="journal article" date="2011" name="Science">
        <title>The ecoresponsive genome of Daphnia pulex.</title>
        <authorList>
            <person name="Colbourne J.K."/>
            <person name="Pfrender M.E."/>
            <person name="Gilbert D."/>
            <person name="Thomas W.K."/>
            <person name="Tucker A."/>
            <person name="Oakley T.H."/>
            <person name="Tokishita S."/>
            <person name="Aerts A."/>
            <person name="Arnold G.J."/>
            <person name="Basu M.K."/>
            <person name="Bauer D.J."/>
            <person name="Caceres C.E."/>
            <person name="Carmel L."/>
            <person name="Casola C."/>
            <person name="Choi J.H."/>
            <person name="Detter J.C."/>
            <person name="Dong Q."/>
            <person name="Dusheyko S."/>
            <person name="Eads B.D."/>
            <person name="Frohlich T."/>
            <person name="Geiler-Samerotte K.A."/>
            <person name="Gerlach D."/>
            <person name="Hatcher P."/>
            <person name="Jogdeo S."/>
            <person name="Krijgsveld J."/>
            <person name="Kriventseva E.V."/>
            <person name="Kultz D."/>
            <person name="Laforsch C."/>
            <person name="Lindquist E."/>
            <person name="Lopez J."/>
            <person name="Manak J.R."/>
            <person name="Muller J."/>
            <person name="Pangilinan J."/>
            <person name="Patwardhan R.P."/>
            <person name="Pitluck S."/>
            <person name="Pritham E.J."/>
            <person name="Rechtsteiner A."/>
            <person name="Rho M."/>
            <person name="Rogozin I.B."/>
            <person name="Sakarya O."/>
            <person name="Salamov A."/>
            <person name="Schaack S."/>
            <person name="Shapiro H."/>
            <person name="Shiga Y."/>
            <person name="Skalitzky C."/>
            <person name="Smith Z."/>
            <person name="Souvorov A."/>
            <person name="Sung W."/>
            <person name="Tang Z."/>
            <person name="Tsuchiya D."/>
            <person name="Tu H."/>
            <person name="Vos H."/>
            <person name="Wang M."/>
            <person name="Wolf Y.I."/>
            <person name="Yamagata H."/>
            <person name="Yamada T."/>
            <person name="Ye Y."/>
            <person name="Shaw J.R."/>
            <person name="Andrews J."/>
            <person name="Crease T.J."/>
            <person name="Tang H."/>
            <person name="Lucas S.M."/>
            <person name="Robertson H.M."/>
            <person name="Bork P."/>
            <person name="Koonin E.V."/>
            <person name="Zdobnov E.M."/>
            <person name="Grigoriev I.V."/>
            <person name="Lynch M."/>
            <person name="Boore J.L."/>
        </authorList>
    </citation>
    <scope>NUCLEOTIDE SEQUENCE [LARGE SCALE GENOMIC DNA]</scope>
</reference>
<gene>
    <name evidence="2" type="ORF">DAPPUDRAFT_346702</name>
</gene>
<evidence type="ECO:0000256" key="1">
    <source>
        <dbReference type="SAM" id="MobiDB-lite"/>
    </source>
</evidence>
<name>E9I807_DAPPU</name>
<protein>
    <submittedName>
        <fullName evidence="2">Uncharacterized protein</fullName>
    </submittedName>
</protein>
<proteinExistence type="predicted"/>
<evidence type="ECO:0000313" key="3">
    <source>
        <dbReference type="Proteomes" id="UP000000305"/>
    </source>
</evidence>